<dbReference type="EC" id="2.6.1.87" evidence="5"/>
<evidence type="ECO:0000256" key="1">
    <source>
        <dbReference type="ARBA" id="ARBA00037999"/>
    </source>
</evidence>
<evidence type="ECO:0000313" key="5">
    <source>
        <dbReference type="EMBL" id="QDU69596.1"/>
    </source>
</evidence>
<evidence type="ECO:0000256" key="2">
    <source>
        <dbReference type="PIRSR" id="PIRSR000390-1"/>
    </source>
</evidence>
<dbReference type="InterPro" id="IPR015422">
    <property type="entry name" value="PyrdxlP-dep_Trfase_small"/>
</dbReference>
<dbReference type="KEGG" id="pbap:Pla133_47160"/>
<dbReference type="GO" id="GO:0030170">
    <property type="term" value="F:pyridoxal phosphate binding"/>
    <property type="evidence" value="ECO:0007669"/>
    <property type="project" value="TreeGrafter"/>
</dbReference>
<dbReference type="Proteomes" id="UP000316921">
    <property type="component" value="Chromosome"/>
</dbReference>
<feature type="active site" description="Proton acceptor" evidence="2">
    <location>
        <position position="189"/>
    </location>
</feature>
<evidence type="ECO:0000256" key="3">
    <source>
        <dbReference type="PIRSR" id="PIRSR000390-2"/>
    </source>
</evidence>
<proteinExistence type="inferred from homology"/>
<dbReference type="Gene3D" id="3.90.1150.10">
    <property type="entry name" value="Aspartate Aminotransferase, domain 1"/>
    <property type="match status" value="1"/>
</dbReference>
<dbReference type="PANTHER" id="PTHR30244:SF34">
    <property type="entry name" value="DTDP-4-AMINO-4,6-DIDEOXYGALACTOSE TRANSAMINASE"/>
    <property type="match status" value="1"/>
</dbReference>
<dbReference type="CDD" id="cd00616">
    <property type="entry name" value="AHBA_syn"/>
    <property type="match status" value="1"/>
</dbReference>
<dbReference type="Gene3D" id="3.40.640.10">
    <property type="entry name" value="Type I PLP-dependent aspartate aminotransferase-like (Major domain)"/>
    <property type="match status" value="1"/>
</dbReference>
<keyword evidence="3 4" id="KW-0663">Pyridoxal phosphate</keyword>
<keyword evidence="5" id="KW-0032">Aminotransferase</keyword>
<dbReference type="AlphaFoldDB" id="A0A518BRK6"/>
<sequence length="393" mass="43342">MKPTVDLPHEPTCAWPFFDSDDEAAVLRILRDGNVSTHPVIRELEADWARFTGRRHGLAHASGTAGLMAAFFALDLQPGDEVLVPTATFWASVLPMLWFGLVPVFCESESERLGPCPVDMARRITPRTRAMVVVHLWGLPAKMSELRALADQHGLAIVEDASHTHGATWRGRACGSLGDVSVLSLQGDKLAPAGEGGILLTDDDQIHERATCLGDITRIIELDSVARRFAATSFGVKTRIAPLSAALGRSQLAKLPDLNARRNANHRRLCLALEALGFETFLGPDHVERVWFEFIVRHRDPARDVDALIERLTREGCRAAAPRYPLLHQQPFFAEGHWRQIARVPSSDATMAGVDELADTARENRRLIRLPNFPGPDNGIVDQYAEAFARAVE</sequence>
<evidence type="ECO:0000313" key="6">
    <source>
        <dbReference type="Proteomes" id="UP000316921"/>
    </source>
</evidence>
<dbReference type="InterPro" id="IPR015421">
    <property type="entry name" value="PyrdxlP-dep_Trfase_major"/>
</dbReference>
<keyword evidence="5" id="KW-0808">Transferase</keyword>
<dbReference type="PIRSF" id="PIRSF000390">
    <property type="entry name" value="PLP_StrS"/>
    <property type="match status" value="1"/>
</dbReference>
<dbReference type="InterPro" id="IPR000653">
    <property type="entry name" value="DegT/StrS_aminotransferase"/>
</dbReference>
<comment type="similarity">
    <text evidence="1 4">Belongs to the DegT/DnrJ/EryC1 family.</text>
</comment>
<reference evidence="5 6" key="1">
    <citation type="submission" date="2019-02" db="EMBL/GenBank/DDBJ databases">
        <title>Deep-cultivation of Planctomycetes and their phenomic and genomic characterization uncovers novel biology.</title>
        <authorList>
            <person name="Wiegand S."/>
            <person name="Jogler M."/>
            <person name="Boedeker C."/>
            <person name="Pinto D."/>
            <person name="Vollmers J."/>
            <person name="Rivas-Marin E."/>
            <person name="Kohn T."/>
            <person name="Peeters S.H."/>
            <person name="Heuer A."/>
            <person name="Rast P."/>
            <person name="Oberbeckmann S."/>
            <person name="Bunk B."/>
            <person name="Jeske O."/>
            <person name="Meyerdierks A."/>
            <person name="Storesund J.E."/>
            <person name="Kallscheuer N."/>
            <person name="Luecker S."/>
            <person name="Lage O.M."/>
            <person name="Pohl T."/>
            <person name="Merkel B.J."/>
            <person name="Hornburger P."/>
            <person name="Mueller R.-W."/>
            <person name="Bruemmer F."/>
            <person name="Labrenz M."/>
            <person name="Spormann A.M."/>
            <person name="Op den Camp H."/>
            <person name="Overmann J."/>
            <person name="Amann R."/>
            <person name="Jetten M.S.M."/>
            <person name="Mascher T."/>
            <person name="Medema M.H."/>
            <person name="Devos D.P."/>
            <person name="Kaster A.-K."/>
            <person name="Ovreas L."/>
            <person name="Rohde M."/>
            <person name="Galperin M.Y."/>
            <person name="Jogler C."/>
        </authorList>
    </citation>
    <scope>NUCLEOTIDE SEQUENCE [LARGE SCALE GENOMIC DNA]</scope>
    <source>
        <strain evidence="5 6">Pla133</strain>
    </source>
</reference>
<protein>
    <submittedName>
        <fullName evidence="5">UDP-4-amino-4-deoxy-L-arabinose--oxoglutarate aminotransferase</fullName>
        <ecNumber evidence="5">2.6.1.87</ecNumber>
    </submittedName>
</protein>
<organism evidence="5 6">
    <name type="scientific">Engelhardtia mirabilis</name>
    <dbReference type="NCBI Taxonomy" id="2528011"/>
    <lineage>
        <taxon>Bacteria</taxon>
        <taxon>Pseudomonadati</taxon>
        <taxon>Planctomycetota</taxon>
        <taxon>Planctomycetia</taxon>
        <taxon>Planctomycetia incertae sedis</taxon>
        <taxon>Engelhardtia</taxon>
    </lineage>
</organism>
<accession>A0A518BRK6</accession>
<dbReference type="GO" id="GO:0099620">
    <property type="term" value="F:UDP-4-amino-4-deoxy-L-arabinose aminotransferase"/>
    <property type="evidence" value="ECO:0007669"/>
    <property type="project" value="UniProtKB-EC"/>
</dbReference>
<dbReference type="RefSeq" id="WP_419191872.1">
    <property type="nucleotide sequence ID" value="NZ_CP036287.1"/>
</dbReference>
<gene>
    <name evidence="5" type="primary">arnB</name>
    <name evidence="5" type="ORF">Pla133_47160</name>
</gene>
<dbReference type="GO" id="GO:0000271">
    <property type="term" value="P:polysaccharide biosynthetic process"/>
    <property type="evidence" value="ECO:0007669"/>
    <property type="project" value="TreeGrafter"/>
</dbReference>
<dbReference type="EMBL" id="CP036287">
    <property type="protein sequence ID" value="QDU69596.1"/>
    <property type="molecule type" value="Genomic_DNA"/>
</dbReference>
<dbReference type="InterPro" id="IPR015424">
    <property type="entry name" value="PyrdxlP-dep_Trfase"/>
</dbReference>
<dbReference type="Pfam" id="PF01041">
    <property type="entry name" value="DegT_DnrJ_EryC1"/>
    <property type="match status" value="1"/>
</dbReference>
<feature type="modified residue" description="N6-(pyridoxal phosphate)lysine" evidence="3">
    <location>
        <position position="189"/>
    </location>
</feature>
<keyword evidence="6" id="KW-1185">Reference proteome</keyword>
<dbReference type="PANTHER" id="PTHR30244">
    <property type="entry name" value="TRANSAMINASE"/>
    <property type="match status" value="1"/>
</dbReference>
<evidence type="ECO:0000256" key="4">
    <source>
        <dbReference type="RuleBase" id="RU004508"/>
    </source>
</evidence>
<dbReference type="SUPFAM" id="SSF53383">
    <property type="entry name" value="PLP-dependent transferases"/>
    <property type="match status" value="1"/>
</dbReference>
<name>A0A518BRK6_9BACT</name>